<dbReference type="EMBL" id="LR796465">
    <property type="protein sequence ID" value="CAB4146589.1"/>
    <property type="molecule type" value="Genomic_DNA"/>
</dbReference>
<accession>A0A6J5MSM6</accession>
<name>A0A6J5MSM6_9CAUD</name>
<protein>
    <submittedName>
        <fullName evidence="1">Uncharacterized protein</fullName>
    </submittedName>
</protein>
<reference evidence="1" key="1">
    <citation type="submission" date="2020-04" db="EMBL/GenBank/DDBJ databases">
        <authorList>
            <person name="Chiriac C."/>
            <person name="Salcher M."/>
            <person name="Ghai R."/>
            <person name="Kavagutti S V."/>
        </authorList>
    </citation>
    <scope>NUCLEOTIDE SEQUENCE</scope>
</reference>
<proteinExistence type="predicted"/>
<evidence type="ECO:0000313" key="1">
    <source>
        <dbReference type="EMBL" id="CAB4146589.1"/>
    </source>
</evidence>
<organism evidence="1">
    <name type="scientific">uncultured Caudovirales phage</name>
    <dbReference type="NCBI Taxonomy" id="2100421"/>
    <lineage>
        <taxon>Viruses</taxon>
        <taxon>Duplodnaviria</taxon>
        <taxon>Heunggongvirae</taxon>
        <taxon>Uroviricota</taxon>
        <taxon>Caudoviricetes</taxon>
        <taxon>Peduoviridae</taxon>
        <taxon>Maltschvirus</taxon>
        <taxon>Maltschvirus maltsch</taxon>
    </lineage>
</organism>
<gene>
    <name evidence="1" type="ORF">UFOVP495_34</name>
</gene>
<sequence>MKNFNIAQSNITQINNLINNFKSPIEIFNYVFLEKNNLLNFDYLDGSLKSQVKWEMTFEILSQELSSLLLEMSGYFHRKLKYLADKNEILKTNKEKKLITKIFKGQILTQIEKNTLKKMIVLLNKNNTYIIHPYNRFKGTDILFQTETMHYLLSII</sequence>